<gene>
    <name evidence="2" type="ORF">A2W14_01390</name>
</gene>
<proteinExistence type="predicted"/>
<reference evidence="2 3" key="1">
    <citation type="journal article" date="2016" name="Nat. Commun.">
        <title>Thousands of microbial genomes shed light on interconnected biogeochemical processes in an aquifer system.</title>
        <authorList>
            <person name="Anantharaman K."/>
            <person name="Brown C.T."/>
            <person name="Hug L.A."/>
            <person name="Sharon I."/>
            <person name="Castelle C.J."/>
            <person name="Probst A.J."/>
            <person name="Thomas B.C."/>
            <person name="Singh A."/>
            <person name="Wilkins M.J."/>
            <person name="Karaoz U."/>
            <person name="Brodie E.L."/>
            <person name="Williams K.H."/>
            <person name="Hubbard S.S."/>
            <person name="Banfield J.F."/>
        </authorList>
    </citation>
    <scope>NUCLEOTIDE SEQUENCE [LARGE SCALE GENOMIC DNA]</scope>
</reference>
<evidence type="ECO:0000313" key="3">
    <source>
        <dbReference type="Proteomes" id="UP000176665"/>
    </source>
</evidence>
<accession>A0A1F5YTZ3</accession>
<dbReference type="EMBL" id="MFJA01000017">
    <property type="protein sequence ID" value="OGG03680.1"/>
    <property type="molecule type" value="Genomic_DNA"/>
</dbReference>
<name>A0A1F5YTZ3_9BACT</name>
<sequence length="87" mass="9964">MKIIVSKFGQILISHPSGREAYLSAKAYLLPKKMASVEFDFKEVKVLTPSWISECVFLLKKDYPQVKISWLNTQNPSVSESLKMLEE</sequence>
<dbReference type="InterPro" id="IPR025474">
    <property type="entry name" value="DUF4325"/>
</dbReference>
<dbReference type="Pfam" id="PF14213">
    <property type="entry name" value="DUF4325"/>
    <property type="match status" value="1"/>
</dbReference>
<organism evidence="2 3">
    <name type="scientific">Candidatus Gottesmanbacteria bacterium RBG_16_37_8</name>
    <dbReference type="NCBI Taxonomy" id="1798371"/>
    <lineage>
        <taxon>Bacteria</taxon>
        <taxon>Candidatus Gottesmaniibacteriota</taxon>
    </lineage>
</organism>
<feature type="domain" description="DUF4325" evidence="1">
    <location>
        <begin position="32"/>
        <end position="77"/>
    </location>
</feature>
<comment type="caution">
    <text evidence="2">The sequence shown here is derived from an EMBL/GenBank/DDBJ whole genome shotgun (WGS) entry which is preliminary data.</text>
</comment>
<protein>
    <recommendedName>
        <fullName evidence="1">DUF4325 domain-containing protein</fullName>
    </recommendedName>
</protein>
<dbReference type="Proteomes" id="UP000176665">
    <property type="component" value="Unassembled WGS sequence"/>
</dbReference>
<evidence type="ECO:0000313" key="2">
    <source>
        <dbReference type="EMBL" id="OGG03680.1"/>
    </source>
</evidence>
<dbReference type="AlphaFoldDB" id="A0A1F5YTZ3"/>
<evidence type="ECO:0000259" key="1">
    <source>
        <dbReference type="Pfam" id="PF14213"/>
    </source>
</evidence>